<protein>
    <submittedName>
        <fullName evidence="2">Uncharacterized protein</fullName>
    </submittedName>
</protein>
<evidence type="ECO:0000256" key="1">
    <source>
        <dbReference type="SAM" id="MobiDB-lite"/>
    </source>
</evidence>
<dbReference type="AlphaFoldDB" id="A0A6U4LN45"/>
<evidence type="ECO:0000313" key="2">
    <source>
        <dbReference type="EMBL" id="CAD9270706.1"/>
    </source>
</evidence>
<sequence length="129" mass="14138">MVNGINNKRKSVINLVSYSTHGKPEELLLYFQRLLENGEKRDRLLRIGAPHQDVVRAASCGVRRSRGAADEQMAEAATEARAEDAAETDDDYDLEAAARRLLLGENPVDEAAACAVDEDSARVVNEALE</sequence>
<gene>
    <name evidence="2" type="ORF">PPAR1163_LOCUS29145</name>
    <name evidence="3" type="ORF">PPAR1163_LOCUS29146</name>
</gene>
<reference evidence="2" key="1">
    <citation type="submission" date="2021-01" db="EMBL/GenBank/DDBJ databases">
        <authorList>
            <person name="Corre E."/>
            <person name="Pelletier E."/>
            <person name="Niang G."/>
            <person name="Scheremetjew M."/>
            <person name="Finn R."/>
            <person name="Kale V."/>
            <person name="Holt S."/>
            <person name="Cochrane G."/>
            <person name="Meng A."/>
            <person name="Brown T."/>
            <person name="Cohen L."/>
        </authorList>
    </citation>
    <scope>NUCLEOTIDE SEQUENCE</scope>
    <source>
        <strain evidence="2">CCMP2877</strain>
    </source>
</reference>
<organism evidence="2">
    <name type="scientific">Phaeomonas parva</name>
    <dbReference type="NCBI Taxonomy" id="124430"/>
    <lineage>
        <taxon>Eukaryota</taxon>
        <taxon>Sar</taxon>
        <taxon>Stramenopiles</taxon>
        <taxon>Ochrophyta</taxon>
        <taxon>Pinguiophyceae</taxon>
        <taxon>Pinguiochrysidales</taxon>
        <taxon>Pinguiochrysidaceae</taxon>
        <taxon>Phaeomonas</taxon>
    </lineage>
</organism>
<feature type="region of interest" description="Disordered" evidence="1">
    <location>
        <begin position="67"/>
        <end position="90"/>
    </location>
</feature>
<dbReference type="EMBL" id="HBGJ01046312">
    <property type="protein sequence ID" value="CAD9270707.1"/>
    <property type="molecule type" value="Transcribed_RNA"/>
</dbReference>
<proteinExistence type="predicted"/>
<dbReference type="EMBL" id="HBGJ01046311">
    <property type="protein sequence ID" value="CAD9270706.1"/>
    <property type="molecule type" value="Transcribed_RNA"/>
</dbReference>
<evidence type="ECO:0000313" key="3">
    <source>
        <dbReference type="EMBL" id="CAD9270707.1"/>
    </source>
</evidence>
<name>A0A6U4LN45_9STRA</name>
<accession>A0A6U4LN45</accession>